<feature type="transmembrane region" description="Helical" evidence="9">
    <location>
        <begin position="33"/>
        <end position="53"/>
    </location>
</feature>
<comment type="caution">
    <text evidence="10">The sequence shown here is derived from an EMBL/GenBank/DDBJ whole genome shotgun (WGS) entry which is preliminary data.</text>
</comment>
<keyword evidence="7 9" id="KW-0472">Membrane</keyword>
<dbReference type="Proteomes" id="UP000606172">
    <property type="component" value="Unassembled WGS sequence"/>
</dbReference>
<dbReference type="GO" id="GO:0008233">
    <property type="term" value="F:peptidase activity"/>
    <property type="evidence" value="ECO:0007669"/>
    <property type="project" value="UniProtKB-KW"/>
</dbReference>
<evidence type="ECO:0000256" key="3">
    <source>
        <dbReference type="ARBA" id="ARBA00022670"/>
    </source>
</evidence>
<evidence type="ECO:0000313" key="10">
    <source>
        <dbReference type="EMBL" id="GII96267.1"/>
    </source>
</evidence>
<organism evidence="10 11">
    <name type="scientific">Sinosporangium siamense</name>
    <dbReference type="NCBI Taxonomy" id="1367973"/>
    <lineage>
        <taxon>Bacteria</taxon>
        <taxon>Bacillati</taxon>
        <taxon>Actinomycetota</taxon>
        <taxon>Actinomycetes</taxon>
        <taxon>Streptosporangiales</taxon>
        <taxon>Streptosporangiaceae</taxon>
        <taxon>Sinosporangium</taxon>
    </lineage>
</organism>
<evidence type="ECO:0000313" key="11">
    <source>
        <dbReference type="Proteomes" id="UP000606172"/>
    </source>
</evidence>
<dbReference type="InterPro" id="IPR026392">
    <property type="entry name" value="Exo/Archaeosortase_dom"/>
</dbReference>
<evidence type="ECO:0000256" key="1">
    <source>
        <dbReference type="ARBA" id="ARBA00004651"/>
    </source>
</evidence>
<feature type="transmembrane region" description="Helical" evidence="9">
    <location>
        <begin position="172"/>
        <end position="194"/>
    </location>
</feature>
<keyword evidence="3" id="KW-0645">Protease</keyword>
<keyword evidence="5" id="KW-0378">Hydrolase</keyword>
<evidence type="ECO:0000256" key="7">
    <source>
        <dbReference type="ARBA" id="ARBA00023136"/>
    </source>
</evidence>
<reference evidence="10" key="1">
    <citation type="submission" date="2021-01" db="EMBL/GenBank/DDBJ databases">
        <title>Whole genome shotgun sequence of Sinosporangium siamense NBRC 109515.</title>
        <authorList>
            <person name="Komaki H."/>
            <person name="Tamura T."/>
        </authorList>
    </citation>
    <scope>NUCLEOTIDE SEQUENCE</scope>
    <source>
        <strain evidence="10">NBRC 109515</strain>
    </source>
</reference>
<dbReference type="EMBL" id="BOOW01000043">
    <property type="protein sequence ID" value="GII96267.1"/>
    <property type="molecule type" value="Genomic_DNA"/>
</dbReference>
<feature type="transmembrane region" description="Helical" evidence="9">
    <location>
        <begin position="135"/>
        <end position="160"/>
    </location>
</feature>
<keyword evidence="2" id="KW-1003">Cell membrane</keyword>
<dbReference type="NCBIfam" id="TIGR04178">
    <property type="entry name" value="exo_archaeo"/>
    <property type="match status" value="1"/>
</dbReference>
<evidence type="ECO:0000256" key="9">
    <source>
        <dbReference type="SAM" id="Phobius"/>
    </source>
</evidence>
<accession>A0A919RN69</accession>
<dbReference type="RefSeq" id="WP_204031281.1">
    <property type="nucleotide sequence ID" value="NZ_BOOW01000043.1"/>
</dbReference>
<keyword evidence="4 9" id="KW-0812">Transmembrane</keyword>
<comment type="subcellular location">
    <subcellularLocation>
        <location evidence="1">Cell membrane</location>
        <topology evidence="1">Multi-pass membrane protein</topology>
    </subcellularLocation>
</comment>
<evidence type="ECO:0000256" key="2">
    <source>
        <dbReference type="ARBA" id="ARBA00022475"/>
    </source>
</evidence>
<evidence type="ECO:0000256" key="5">
    <source>
        <dbReference type="ARBA" id="ARBA00022801"/>
    </source>
</evidence>
<feature type="transmembrane region" description="Helical" evidence="9">
    <location>
        <begin position="106"/>
        <end position="123"/>
    </location>
</feature>
<proteinExistence type="predicted"/>
<name>A0A919RN69_9ACTN</name>
<evidence type="ECO:0000256" key="8">
    <source>
        <dbReference type="SAM" id="MobiDB-lite"/>
    </source>
</evidence>
<dbReference type="GO" id="GO:0006508">
    <property type="term" value="P:proteolysis"/>
    <property type="evidence" value="ECO:0007669"/>
    <property type="project" value="UniProtKB-KW"/>
</dbReference>
<protein>
    <recommendedName>
        <fullName evidence="12">Exosortase/archaeosortase family protein</fullName>
    </recommendedName>
</protein>
<sequence length="210" mass="22406">MINQARSDATIGGGTLRTTPRNGDPPGTARSGLPYRVTLTLVLAALLGFALGVDDRLRGWEAYLASHVVALGARTKSDYSLTRAVVSYDEGTANAGGLMITPECTSAFLVVPLIIVTALLVWLRRKVTLWPMLALLAAILLLATTNQVRILTCVLLIKGFGFDPGYYWGHTMVGSVISVIGIGTALVAYVLLAIRRNDARTAERQAVNAP</sequence>
<dbReference type="AlphaFoldDB" id="A0A919RN69"/>
<evidence type="ECO:0000256" key="4">
    <source>
        <dbReference type="ARBA" id="ARBA00022692"/>
    </source>
</evidence>
<evidence type="ECO:0000256" key="6">
    <source>
        <dbReference type="ARBA" id="ARBA00022989"/>
    </source>
</evidence>
<evidence type="ECO:0008006" key="12">
    <source>
        <dbReference type="Google" id="ProtNLM"/>
    </source>
</evidence>
<feature type="region of interest" description="Disordered" evidence="8">
    <location>
        <begin position="1"/>
        <end position="31"/>
    </location>
</feature>
<keyword evidence="11" id="KW-1185">Reference proteome</keyword>
<keyword evidence="6 9" id="KW-1133">Transmembrane helix</keyword>
<gene>
    <name evidence="10" type="ORF">Ssi02_64980</name>
</gene>
<dbReference type="GO" id="GO:0005886">
    <property type="term" value="C:plasma membrane"/>
    <property type="evidence" value="ECO:0007669"/>
    <property type="project" value="UniProtKB-SubCell"/>
</dbReference>